<organism evidence="11 12">
    <name type="scientific">Crotalus adamanteus</name>
    <name type="common">Eastern diamondback rattlesnake</name>
    <dbReference type="NCBI Taxonomy" id="8729"/>
    <lineage>
        <taxon>Eukaryota</taxon>
        <taxon>Metazoa</taxon>
        <taxon>Chordata</taxon>
        <taxon>Craniata</taxon>
        <taxon>Vertebrata</taxon>
        <taxon>Euteleostomi</taxon>
        <taxon>Lepidosauria</taxon>
        <taxon>Squamata</taxon>
        <taxon>Bifurcata</taxon>
        <taxon>Unidentata</taxon>
        <taxon>Episquamata</taxon>
        <taxon>Toxicofera</taxon>
        <taxon>Serpentes</taxon>
        <taxon>Colubroidea</taxon>
        <taxon>Viperidae</taxon>
        <taxon>Crotalinae</taxon>
        <taxon>Crotalus</taxon>
    </lineage>
</organism>
<feature type="compositionally biased region" description="Polar residues" evidence="8">
    <location>
        <begin position="1047"/>
        <end position="1059"/>
    </location>
</feature>
<dbReference type="InterPro" id="IPR011989">
    <property type="entry name" value="ARM-like"/>
</dbReference>
<protein>
    <recommendedName>
        <fullName evidence="7">TELO2-interacting protein 1 homolog</fullName>
    </recommendedName>
</protein>
<feature type="domain" description="TTI1 N-terminal TPR" evidence="9">
    <location>
        <begin position="11"/>
        <end position="345"/>
    </location>
</feature>
<dbReference type="InterPro" id="IPR049362">
    <property type="entry name" value="TTI1_rpt"/>
</dbReference>
<feature type="region of interest" description="Disordered" evidence="8">
    <location>
        <begin position="1117"/>
        <end position="1150"/>
    </location>
</feature>
<dbReference type="Pfam" id="PF24173">
    <property type="entry name" value="TPR_TTI1_N"/>
    <property type="match status" value="1"/>
</dbReference>
<dbReference type="InterPro" id="IPR057566">
    <property type="entry name" value="TPR_TTI1_N"/>
</dbReference>
<evidence type="ECO:0000256" key="4">
    <source>
        <dbReference type="ARBA" id="ARBA00022843"/>
    </source>
</evidence>
<accession>A0AAW1BS56</accession>
<dbReference type="InterPro" id="IPR057567">
    <property type="entry name" value="TPR_TTI1_C"/>
</dbReference>
<dbReference type="SUPFAM" id="SSF48371">
    <property type="entry name" value="ARM repeat"/>
    <property type="match status" value="1"/>
</dbReference>
<keyword evidence="2" id="KW-0963">Cytoplasm</keyword>
<evidence type="ECO:0000256" key="1">
    <source>
        <dbReference type="ARBA" id="ARBA00004496"/>
    </source>
</evidence>
<feature type="domain" description="TTI1 C-terminal TPR" evidence="10">
    <location>
        <begin position="744"/>
        <end position="1017"/>
    </location>
</feature>
<dbReference type="InterPro" id="IPR016441">
    <property type="entry name" value="Tti1"/>
</dbReference>
<evidence type="ECO:0000256" key="5">
    <source>
        <dbReference type="ARBA" id="ARBA00056900"/>
    </source>
</evidence>
<comment type="similarity">
    <text evidence="6">Belongs to the tti1 family.</text>
</comment>
<dbReference type="PIRSF" id="PIRSF005250">
    <property type="entry name" value="UCP005250"/>
    <property type="match status" value="1"/>
</dbReference>
<dbReference type="GO" id="GO:0005737">
    <property type="term" value="C:cytoplasm"/>
    <property type="evidence" value="ECO:0007669"/>
    <property type="project" value="UniProtKB-SubCell"/>
</dbReference>
<keyword evidence="12" id="KW-1185">Reference proteome</keyword>
<dbReference type="InterPro" id="IPR016024">
    <property type="entry name" value="ARM-type_fold"/>
</dbReference>
<dbReference type="Proteomes" id="UP001474421">
    <property type="component" value="Unassembled WGS sequence"/>
</dbReference>
<dbReference type="Pfam" id="PF21547">
    <property type="entry name" value="TTI1"/>
    <property type="match status" value="1"/>
</dbReference>
<evidence type="ECO:0000259" key="10">
    <source>
        <dbReference type="Pfam" id="PF24181"/>
    </source>
</evidence>
<dbReference type="FunFam" id="1.25.10.10:FF:000240">
    <property type="entry name" value="TELO2-interacting protein 1 homolog"/>
    <property type="match status" value="1"/>
</dbReference>
<comment type="subcellular location">
    <subcellularLocation>
        <location evidence="1">Cytoplasm</location>
    </subcellularLocation>
</comment>
<evidence type="ECO:0000256" key="8">
    <source>
        <dbReference type="SAM" id="MobiDB-lite"/>
    </source>
</evidence>
<evidence type="ECO:0000313" key="11">
    <source>
        <dbReference type="EMBL" id="KAK9405035.1"/>
    </source>
</evidence>
<dbReference type="EMBL" id="JAOTOJ010000003">
    <property type="protein sequence ID" value="KAK9405035.1"/>
    <property type="molecule type" value="Genomic_DNA"/>
</dbReference>
<evidence type="ECO:0000313" key="12">
    <source>
        <dbReference type="Proteomes" id="UP001474421"/>
    </source>
</evidence>
<sequence length="1245" mass="135498">MAIFDTPQEAFGALRPACVQLTKAQTVENVERLRSQLRAVSDSALQELQEYVLFPLRFALKTPGPKREGVVRSVVQCVGFVLSATCVKKADLLLELFSELCVCLASPSSPPQLARLSEELKQDVVQALLALLHSAYGDVLLSLYQPSSLPQLGFAVSLLLGLAEQEKARQVKMAALQCLQALLLQCDCPQGHQSLEKEEMRQCGDLFASFLPGVSIALSKVITGDVKQGHTVVVLAIRLFPRAVSLVMADEQLAQIPEQRKKPASEQSKIQALGVHRDSDWARNTASKLSILIKKVVGSGSVHPHWKVRRELVDMAHLLLTTCGRSLVDSAGQLLKALVGLVNDESAEVQQESERALEDIAAQECVAGNKRLADILSEDLHSLATSLPRLMTSQNDQGKTATLNLVLGYLKLLGPKVSLVLNSASHLRRLSKALMQVLELEVKDVKVVEEKSGAPEAFQLPLPAGLQRKYFRFFTDERIFSLLQQICRALGSHGNLYLLVDHFMDLYRESAVYRKQAAMVLNELIAGAAGQEAQDASLSSEDLLGIVTSVLEEYVDSGNWRLVTSSEGRESWAEPADSRPLAVAYEASRGPLPSLGSSPSIRCMNSNIWQICVQLEGIGSFASALGKDFRFLLLSALYPVLEKAGDSTLLVSQTAKGTLAGICWACGYVSIPELLRQNADYLVNEVSLRLRHPAEEAQALRVLEAMLRHSDARVAPLVEDLVGDVLSRLDQCHSERAPSFLGALRTLMASLVSWFGPERPAHHEPDRGPSCRPAQRPTHLPTAAEMEEFFSAYVKQKQIAEGDVEEEEEEEDSVGRPGAPEEAPEAEKPLPLQAQMAKGVLERAVHLLPSKSLAVQLKALDVLELCLMVLGPHEDVLLPLAHRAWPALVCRLINDDPLAVLRAFKVLCTLGSCSGDFLRSRFCKDVLPKLAASLAAQAPTSAHAGPVYGHSLAFKLQLAVLQGLGSLCQALDLGENDLNTVVDACLPYLSARQPVRLQEGARSVFLRLMEVDPDAIWFFLCNVCWAVEGEEGAAGRTPTVEVEDPGGTTSNPFHPQERSNCLQPDLSSLSSRGSFKKNCLALLTSAGDCCLGPGSPRRRPPSRFPRIRRRTLPADLRSGTNKIHRGPSTTTTPHLPPRGGCAHKTRSDGNPKEAGHQLACCVNAAEVKFPVLRKRRRTPDIPLPKFPPTHPPLAVSGFLLGSPNFSGTPLPTGDGGVQLGVQLGAIYKRVQLRAILRTKFVDSRV</sequence>
<dbReference type="Gene3D" id="1.25.10.10">
    <property type="entry name" value="Leucine-rich Repeat Variant"/>
    <property type="match status" value="1"/>
</dbReference>
<feature type="compositionally biased region" description="Acidic residues" evidence="8">
    <location>
        <begin position="802"/>
        <end position="812"/>
    </location>
</feature>
<dbReference type="Pfam" id="PF24181">
    <property type="entry name" value="TPR_TTI1_C"/>
    <property type="match status" value="1"/>
</dbReference>
<dbReference type="Pfam" id="PF24176">
    <property type="entry name" value="TPR_TTI1_2nd"/>
    <property type="match status" value="1"/>
</dbReference>
<name>A0AAW1BS56_CROAD</name>
<dbReference type="FunFam" id="1.25.10.10:FF:000229">
    <property type="entry name" value="TELO2-interacting protein 1 homolog"/>
    <property type="match status" value="1"/>
</dbReference>
<evidence type="ECO:0000256" key="6">
    <source>
        <dbReference type="ARBA" id="ARBA00061544"/>
    </source>
</evidence>
<dbReference type="PANTHER" id="PTHR18460:SF3">
    <property type="entry name" value="TELO2-INTERACTING PROTEIN 1 HOMOLOG"/>
    <property type="match status" value="1"/>
</dbReference>
<keyword evidence="3" id="KW-0597">Phosphoprotein</keyword>
<proteinExistence type="inferred from homology"/>
<feature type="region of interest" description="Disordered" evidence="8">
    <location>
        <begin position="1035"/>
        <end position="1059"/>
    </location>
</feature>
<dbReference type="AlphaFoldDB" id="A0AAW1BS56"/>
<comment type="function">
    <text evidence="5">Regulator of the DNA damage response (DDR). Part of the TTT complex that is required to stabilize protein levels of the phosphatidylinositol 3-kinase-related protein kinase (PIKK) family proteins. The TTT complex is involved in the cellular resistance to DNA damage stresses, like ionizing radiation (IR), ultraviolet (UV) and mitomycin C (MMC). Together with the TTT complex and HSP90 may participate in the proper folding of newly synthesized PIKKs. Promotes assembly, stabilizes and maintains the activity of mTORC1 and mTORC2 complexes, which regulate cell growth and survival in response to nutrient and hormonal signals.</text>
</comment>
<gene>
    <name evidence="11" type="ORF">NXF25_009862</name>
</gene>
<evidence type="ECO:0000256" key="3">
    <source>
        <dbReference type="ARBA" id="ARBA00022553"/>
    </source>
</evidence>
<dbReference type="InterPro" id="IPR052587">
    <property type="entry name" value="TELO2-interacting_protein_1"/>
</dbReference>
<feature type="region of interest" description="Disordered" evidence="8">
    <location>
        <begin position="800"/>
        <end position="830"/>
    </location>
</feature>
<comment type="caution">
    <text evidence="11">The sequence shown here is derived from an EMBL/GenBank/DDBJ whole genome shotgun (WGS) entry which is preliminary data.</text>
</comment>
<keyword evidence="4" id="KW-0832">Ubl conjugation</keyword>
<evidence type="ECO:0000259" key="9">
    <source>
        <dbReference type="Pfam" id="PF24173"/>
    </source>
</evidence>
<evidence type="ECO:0000256" key="2">
    <source>
        <dbReference type="ARBA" id="ARBA00022490"/>
    </source>
</evidence>
<evidence type="ECO:0000256" key="7">
    <source>
        <dbReference type="ARBA" id="ARBA00071526"/>
    </source>
</evidence>
<reference evidence="11 12" key="1">
    <citation type="journal article" date="2024" name="Proc. Natl. Acad. Sci. U.S.A.">
        <title>The genetic regulatory architecture and epigenomic basis for age-related changes in rattlesnake venom.</title>
        <authorList>
            <person name="Hogan M.P."/>
            <person name="Holding M.L."/>
            <person name="Nystrom G.S."/>
            <person name="Colston T.J."/>
            <person name="Bartlett D.A."/>
            <person name="Mason A.J."/>
            <person name="Ellsworth S.A."/>
            <person name="Rautsaw R.M."/>
            <person name="Lawrence K.C."/>
            <person name="Strickland J.L."/>
            <person name="He B."/>
            <person name="Fraser P."/>
            <person name="Margres M.J."/>
            <person name="Gilbert D.M."/>
            <person name="Gibbs H.L."/>
            <person name="Parkinson C.L."/>
            <person name="Rokyta D.R."/>
        </authorList>
    </citation>
    <scope>NUCLEOTIDE SEQUENCE [LARGE SCALE GENOMIC DNA]</scope>
    <source>
        <strain evidence="11">DRR0105</strain>
    </source>
</reference>
<dbReference type="PANTHER" id="PTHR18460">
    <property type="entry name" value="TEL2 INTERACTING PROTEIN 1 TTI1 FAMILY MEMBER"/>
    <property type="match status" value="1"/>
</dbReference>